<evidence type="ECO:0000313" key="1">
    <source>
        <dbReference type="EMBL" id="KLA23599.1"/>
    </source>
</evidence>
<dbReference type="RefSeq" id="WP_046956580.1">
    <property type="nucleotide sequence ID" value="NZ_LCYI01000051.1"/>
</dbReference>
<dbReference type="EMBL" id="LCYI01000051">
    <property type="protein sequence ID" value="KLA23599.1"/>
    <property type="molecule type" value="Genomic_DNA"/>
</dbReference>
<dbReference type="Proteomes" id="UP000035214">
    <property type="component" value="Unassembled WGS sequence"/>
</dbReference>
<evidence type="ECO:0000313" key="2">
    <source>
        <dbReference type="Proteomes" id="UP000035214"/>
    </source>
</evidence>
<proteinExistence type="predicted"/>
<sequence length="78" mass="9401">MIRIKSDTLINTENFEVMVELFQPKIQQCIKHTTLREREDLEQELKLKIYEKINLMHNFSAPGFFEFIETVKKKNDVK</sequence>
<dbReference type="PATRIC" id="fig|1396.428.peg.1764"/>
<dbReference type="AlphaFoldDB" id="A0A0G8EH76"/>
<comment type="caution">
    <text evidence="1">The sequence shown here is derived from an EMBL/GenBank/DDBJ whole genome shotgun (WGS) entry which is preliminary data.</text>
</comment>
<accession>A0A0G8EH76</accession>
<protein>
    <recommendedName>
        <fullName evidence="3">Helix-turn-helix conjugative transposon-like domain-containing protein</fullName>
    </recommendedName>
</protein>
<name>A0A0G8EH76_BACCE</name>
<gene>
    <name evidence="1" type="ORF">B4077_2855</name>
</gene>
<evidence type="ECO:0008006" key="3">
    <source>
        <dbReference type="Google" id="ProtNLM"/>
    </source>
</evidence>
<organism evidence="1 2">
    <name type="scientific">Bacillus cereus</name>
    <dbReference type="NCBI Taxonomy" id="1396"/>
    <lineage>
        <taxon>Bacteria</taxon>
        <taxon>Bacillati</taxon>
        <taxon>Bacillota</taxon>
        <taxon>Bacilli</taxon>
        <taxon>Bacillales</taxon>
        <taxon>Bacillaceae</taxon>
        <taxon>Bacillus</taxon>
        <taxon>Bacillus cereus group</taxon>
    </lineage>
</organism>
<reference evidence="1 2" key="1">
    <citation type="submission" date="2015-04" db="EMBL/GenBank/DDBJ databases">
        <title>Draft Genome Sequences of Eight Spore-Forming Food Isolates of Bacillus cereus Genome sequencing.</title>
        <authorList>
            <person name="Krawcyk A.O."/>
            <person name="de Jong A."/>
            <person name="Eijlander R.T."/>
            <person name="Berendsen E.M."/>
            <person name="Holsappel S."/>
            <person name="Wells-Bennik M."/>
            <person name="Kuipers O.P."/>
        </authorList>
    </citation>
    <scope>NUCLEOTIDE SEQUENCE [LARGE SCALE GENOMIC DNA]</scope>
    <source>
        <strain evidence="1 2">B4077</strain>
    </source>
</reference>